<keyword evidence="7" id="KW-1185">Reference proteome</keyword>
<accession>A0A378PQ38</accession>
<dbReference type="AlphaFoldDB" id="A0A378PQ38"/>
<feature type="transmembrane region" description="Helical" evidence="1">
    <location>
        <begin position="12"/>
        <end position="40"/>
    </location>
</feature>
<sequence>MNNDNENKYPTLKVILSYTLMGSLGGTLPIIPVLIYAIVAGDDVEMILFLYAVILMVGTAIGFIPALITGCMLSYFKVRILKVKDYLKVFFFGLLTTFSFLLIILATDFMADVNALVESIDDFFSSIFLSFWIAIIGGISSTILAKFLLPKS</sequence>
<feature type="transmembrane region" description="Helical" evidence="1">
    <location>
        <begin position="123"/>
        <end position="149"/>
    </location>
</feature>
<organism evidence="2 5">
    <name type="scientific">Moraxella bovis</name>
    <dbReference type="NCBI Taxonomy" id="476"/>
    <lineage>
        <taxon>Bacteria</taxon>
        <taxon>Pseudomonadati</taxon>
        <taxon>Pseudomonadota</taxon>
        <taxon>Gammaproteobacteria</taxon>
        <taxon>Moraxellales</taxon>
        <taxon>Moraxellaceae</taxon>
        <taxon>Moraxella</taxon>
    </lineage>
</organism>
<name>A0A378PQ38_MORBO</name>
<evidence type="ECO:0000313" key="5">
    <source>
        <dbReference type="Proteomes" id="UP000254133"/>
    </source>
</evidence>
<dbReference type="EMBL" id="CP087830">
    <property type="protein sequence ID" value="UZA03219.1"/>
    <property type="molecule type" value="Genomic_DNA"/>
</dbReference>
<keyword evidence="1" id="KW-1133">Transmembrane helix</keyword>
<dbReference type="EMBL" id="CP087781">
    <property type="protein sequence ID" value="UZA51621.1"/>
    <property type="molecule type" value="Genomic_DNA"/>
</dbReference>
<keyword evidence="1" id="KW-0472">Membrane</keyword>
<evidence type="ECO:0000313" key="2">
    <source>
        <dbReference type="EMBL" id="STY90658.1"/>
    </source>
</evidence>
<evidence type="ECO:0000313" key="4">
    <source>
        <dbReference type="EMBL" id="UZA51621.1"/>
    </source>
</evidence>
<keyword evidence="1" id="KW-0812">Transmembrane</keyword>
<reference evidence="2 5" key="1">
    <citation type="submission" date="2018-06" db="EMBL/GenBank/DDBJ databases">
        <authorList>
            <consortium name="Pathogen Informatics"/>
            <person name="Doyle S."/>
        </authorList>
    </citation>
    <scope>NUCLEOTIDE SEQUENCE [LARGE SCALE GENOMIC DNA]</scope>
    <source>
        <strain evidence="2 5">NCTC9426</strain>
    </source>
</reference>
<dbReference type="Proteomes" id="UP000254133">
    <property type="component" value="Unassembled WGS sequence"/>
</dbReference>
<dbReference type="Proteomes" id="UP001163283">
    <property type="component" value="Chromosome"/>
</dbReference>
<feature type="transmembrane region" description="Helical" evidence="1">
    <location>
        <begin position="89"/>
        <end position="111"/>
    </location>
</feature>
<dbReference type="RefSeq" id="WP_115368856.1">
    <property type="nucleotide sequence ID" value="NZ_CP087765.1"/>
</dbReference>
<evidence type="ECO:0000313" key="7">
    <source>
        <dbReference type="Proteomes" id="UP001163632"/>
    </source>
</evidence>
<dbReference type="EMBL" id="UGPZ01000002">
    <property type="protein sequence ID" value="STY90658.1"/>
    <property type="molecule type" value="Genomic_DNA"/>
</dbReference>
<reference evidence="3 6" key="2">
    <citation type="journal article" date="2022" name="BMC Microbiol.">
        <title>Whole genome sequencing of Moraxella bovis strains from North America reveals two genotypes with different genetic determinants.</title>
        <authorList>
            <person name="Wynn E.L."/>
            <person name="Hille M.M."/>
            <person name="Loy J.D."/>
            <person name="Schuller G."/>
            <person name="Kuhn K.L."/>
            <person name="Dickey A.M."/>
            <person name="Bono J.L."/>
            <person name="Clawson M.L."/>
        </authorList>
    </citation>
    <scope>NUCLEOTIDE SEQUENCE [LARGE SCALE GENOMIC DNA]</scope>
    <source>
        <strain evidence="3">SAM102599</strain>
        <strain evidence="4 6">SAM57978</strain>
    </source>
</reference>
<feature type="transmembrane region" description="Helical" evidence="1">
    <location>
        <begin position="46"/>
        <end position="68"/>
    </location>
</feature>
<evidence type="ECO:0000313" key="6">
    <source>
        <dbReference type="Proteomes" id="UP001163283"/>
    </source>
</evidence>
<dbReference type="Proteomes" id="UP001163632">
    <property type="component" value="Chromosome"/>
</dbReference>
<proteinExistence type="predicted"/>
<dbReference type="GeneID" id="77189969"/>
<evidence type="ECO:0000256" key="1">
    <source>
        <dbReference type="SAM" id="Phobius"/>
    </source>
</evidence>
<protein>
    <submittedName>
        <fullName evidence="2">Uncharacterized protein</fullName>
    </submittedName>
</protein>
<evidence type="ECO:0000313" key="3">
    <source>
        <dbReference type="EMBL" id="UZA03219.1"/>
    </source>
</evidence>
<gene>
    <name evidence="3" type="ORF">LP092_00145</name>
    <name evidence="4" type="ORF">LP129_00145</name>
    <name evidence="2" type="ORF">NCTC9426_00680</name>
</gene>